<dbReference type="Proteomes" id="UP001054945">
    <property type="component" value="Unassembled WGS sequence"/>
</dbReference>
<dbReference type="EMBL" id="BPLR01016208">
    <property type="protein sequence ID" value="GIY82088.1"/>
    <property type="molecule type" value="Genomic_DNA"/>
</dbReference>
<gene>
    <name evidence="1" type="ORF">CEXT_71381</name>
</gene>
<organism evidence="1 2">
    <name type="scientific">Caerostris extrusa</name>
    <name type="common">Bark spider</name>
    <name type="synonym">Caerostris bankana</name>
    <dbReference type="NCBI Taxonomy" id="172846"/>
    <lineage>
        <taxon>Eukaryota</taxon>
        <taxon>Metazoa</taxon>
        <taxon>Ecdysozoa</taxon>
        <taxon>Arthropoda</taxon>
        <taxon>Chelicerata</taxon>
        <taxon>Arachnida</taxon>
        <taxon>Araneae</taxon>
        <taxon>Araneomorphae</taxon>
        <taxon>Entelegynae</taxon>
        <taxon>Araneoidea</taxon>
        <taxon>Araneidae</taxon>
        <taxon>Caerostris</taxon>
    </lineage>
</organism>
<reference evidence="1 2" key="1">
    <citation type="submission" date="2021-06" db="EMBL/GenBank/DDBJ databases">
        <title>Caerostris extrusa draft genome.</title>
        <authorList>
            <person name="Kono N."/>
            <person name="Arakawa K."/>
        </authorList>
    </citation>
    <scope>NUCLEOTIDE SEQUENCE [LARGE SCALE GENOMIC DNA]</scope>
</reference>
<comment type="caution">
    <text evidence="1">The sequence shown here is derived from an EMBL/GenBank/DDBJ whole genome shotgun (WGS) entry which is preliminary data.</text>
</comment>
<sequence length="133" mass="15155">NSNQVFCKAYVCRKQFHAIHTYTLTCDCAHKPLQWLWIPVVALISRTYALKPQMHAISQLHCKQFGLFKMGITNLFPRSHPNHNTGVLHSNASSSSIDQSQRRANTNEIVHRVSSHCRGRRLMGRFSAGSKHC</sequence>
<keyword evidence="2" id="KW-1185">Reference proteome</keyword>
<feature type="non-terminal residue" evidence="1">
    <location>
        <position position="1"/>
    </location>
</feature>
<accession>A0AAV4WIA4</accession>
<protein>
    <submittedName>
        <fullName evidence="1">Uncharacterized protein</fullName>
    </submittedName>
</protein>
<evidence type="ECO:0000313" key="1">
    <source>
        <dbReference type="EMBL" id="GIY82088.1"/>
    </source>
</evidence>
<evidence type="ECO:0000313" key="2">
    <source>
        <dbReference type="Proteomes" id="UP001054945"/>
    </source>
</evidence>
<dbReference type="AlphaFoldDB" id="A0AAV4WIA4"/>
<name>A0AAV4WIA4_CAEEX</name>
<proteinExistence type="predicted"/>